<organism evidence="2 3">
    <name type="scientific">Streptosporangium subroseum</name>
    <dbReference type="NCBI Taxonomy" id="106412"/>
    <lineage>
        <taxon>Bacteria</taxon>
        <taxon>Bacillati</taxon>
        <taxon>Actinomycetota</taxon>
        <taxon>Actinomycetes</taxon>
        <taxon>Streptosporangiales</taxon>
        <taxon>Streptosporangiaceae</taxon>
        <taxon>Streptosporangium</taxon>
    </lineage>
</organism>
<proteinExistence type="predicted"/>
<feature type="region of interest" description="Disordered" evidence="1">
    <location>
        <begin position="16"/>
        <end position="39"/>
    </location>
</feature>
<accession>A0A239EBZ4</accession>
<sequence>MVEFVGLVSTRESRIAHGRSVHPDRTRKPAGVHFGPTRPAAHDNLVLRSVLS</sequence>
<protein>
    <submittedName>
        <fullName evidence="2">Uncharacterized protein</fullName>
    </submittedName>
</protein>
<dbReference type="EMBL" id="FZOD01000009">
    <property type="protein sequence ID" value="SNS41991.1"/>
    <property type="molecule type" value="Genomic_DNA"/>
</dbReference>
<keyword evidence="3" id="KW-1185">Reference proteome</keyword>
<evidence type="ECO:0000313" key="2">
    <source>
        <dbReference type="EMBL" id="SNS41991.1"/>
    </source>
</evidence>
<feature type="compositionally biased region" description="Basic and acidic residues" evidence="1">
    <location>
        <begin position="16"/>
        <end position="27"/>
    </location>
</feature>
<evidence type="ECO:0000256" key="1">
    <source>
        <dbReference type="SAM" id="MobiDB-lite"/>
    </source>
</evidence>
<gene>
    <name evidence="2" type="ORF">SAMN05216276_100962</name>
</gene>
<dbReference type="Proteomes" id="UP000198282">
    <property type="component" value="Unassembled WGS sequence"/>
</dbReference>
<dbReference type="AlphaFoldDB" id="A0A239EBZ4"/>
<evidence type="ECO:0000313" key="3">
    <source>
        <dbReference type="Proteomes" id="UP000198282"/>
    </source>
</evidence>
<reference evidence="2 3" key="1">
    <citation type="submission" date="2017-06" db="EMBL/GenBank/DDBJ databases">
        <authorList>
            <person name="Kim H.J."/>
            <person name="Triplett B.A."/>
        </authorList>
    </citation>
    <scope>NUCLEOTIDE SEQUENCE [LARGE SCALE GENOMIC DNA]</scope>
    <source>
        <strain evidence="2 3">CGMCC 4.2132</strain>
    </source>
</reference>
<dbReference type="RefSeq" id="WP_179281992.1">
    <property type="nucleotide sequence ID" value="NZ_FZOD01000009.1"/>
</dbReference>
<name>A0A239EBZ4_9ACTN</name>